<protein>
    <submittedName>
        <fullName evidence="3">WGS project CAEQ00000000 data, annotated contig 983</fullName>
    </submittedName>
</protein>
<dbReference type="GO" id="GO:0005634">
    <property type="term" value="C:nucleus"/>
    <property type="evidence" value="ECO:0007669"/>
    <property type="project" value="TreeGrafter"/>
</dbReference>
<dbReference type="Pfam" id="PF17846">
    <property type="entry name" value="XRN_M"/>
    <property type="match status" value="2"/>
</dbReference>
<evidence type="ECO:0000259" key="2">
    <source>
        <dbReference type="Pfam" id="PF17846"/>
    </source>
</evidence>
<dbReference type="GO" id="GO:0003723">
    <property type="term" value="F:RNA binding"/>
    <property type="evidence" value="ECO:0007669"/>
    <property type="project" value="TreeGrafter"/>
</dbReference>
<dbReference type="Proteomes" id="UP000000702">
    <property type="component" value="Unassembled WGS sequence"/>
</dbReference>
<dbReference type="InterPro" id="IPR041412">
    <property type="entry name" value="Xrn1_helical"/>
</dbReference>
<name>F9WK36_TRYCI</name>
<comment type="caution">
    <text evidence="3">The sequence shown here is derived from an EMBL/GenBank/DDBJ whole genome shotgun (WGS) entry which is preliminary data.</text>
</comment>
<dbReference type="PANTHER" id="PTHR12341">
    <property type="entry name" value="5'-&gt;3' EXORIBONUCLEASE"/>
    <property type="match status" value="1"/>
</dbReference>
<feature type="domain" description="Xrn1 helical" evidence="2">
    <location>
        <begin position="162"/>
        <end position="238"/>
    </location>
</feature>
<reference evidence="4" key="1">
    <citation type="submission" date="2011-07" db="EMBL/GenBank/DDBJ databases">
        <title>Divergent evolution of antigenic variation in African trypanosomes.</title>
        <authorList>
            <person name="Jackson A.P."/>
            <person name="Berry A."/>
            <person name="Allison H.C."/>
            <person name="Burton P."/>
            <person name="Anderson J."/>
            <person name="Aslett M."/>
            <person name="Brown R."/>
            <person name="Corton N."/>
            <person name="Harris D."/>
            <person name="Hauser H."/>
            <person name="Gamble J."/>
            <person name="Gilderthorp R."/>
            <person name="McQuillan J."/>
            <person name="Quail M.A."/>
            <person name="Sanders M."/>
            <person name="Van Tonder A."/>
            <person name="Ginger M.L."/>
            <person name="Donelson J.E."/>
            <person name="Field M.C."/>
            <person name="Barry J.D."/>
            <person name="Berriman M."/>
            <person name="Hertz-Fowler C."/>
        </authorList>
    </citation>
    <scope>NUCLEOTIDE SEQUENCE [LARGE SCALE GENOMIC DNA]</scope>
    <source>
        <strain evidence="4">IL3000</strain>
    </source>
</reference>
<dbReference type="AlphaFoldDB" id="F9WK36"/>
<organism evidence="3 4">
    <name type="scientific">Trypanosoma congolense (strain IL3000)</name>
    <dbReference type="NCBI Taxonomy" id="1068625"/>
    <lineage>
        <taxon>Eukaryota</taxon>
        <taxon>Discoba</taxon>
        <taxon>Euglenozoa</taxon>
        <taxon>Kinetoplastea</taxon>
        <taxon>Metakinetoplastina</taxon>
        <taxon>Trypanosomatida</taxon>
        <taxon>Trypanosomatidae</taxon>
        <taxon>Trypanosoma</taxon>
        <taxon>Nannomonas</taxon>
    </lineage>
</organism>
<gene>
    <name evidence="3" type="ORF">TCIL3000_0_24830</name>
</gene>
<dbReference type="GO" id="GO:0000956">
    <property type="term" value="P:nuclear-transcribed mRNA catabolic process"/>
    <property type="evidence" value="ECO:0007669"/>
    <property type="project" value="TreeGrafter"/>
</dbReference>
<keyword evidence="4" id="KW-1185">Reference proteome</keyword>
<evidence type="ECO:0000256" key="1">
    <source>
        <dbReference type="SAM" id="MobiDB-lite"/>
    </source>
</evidence>
<accession>F9WK36</accession>
<sequence length="415" mass="45670">MTGKQKQSEQRLATSEVYCRLGDESSDSMVGIPVEESSGDVSTVIVDGGGDNLVTEPDGLARLSKFEYMNIELVGDSLLSEIKALCEIKGFTPVVESAFDPRELASSNGYKFCPSEFQSSSDRSSCTSGEANNKARGRKRHVSEMKEYKEYLDPCTSPANSKIIDDIIVLSMLLGNDFLPHSPSVLCGESALDNLLELYVSSVLPYGFLTSGSHEINLEQLRRLFESCATIEAVKFRRFQLLKGTSAPVGAEVGATVNGGRIMTVADAAKPLHSAIDDGWRDTYLGSTGLKENVLKACEKYVEGIRFVWRYYTDTVVSCDWAWYYPFYHAPLSHDVAAYLNGKNIAQITSPSVVTSPPHIYVQLLSVLPPTSHALLPTVLGEAMLRNPQDEELQQTFPTKWCVDTTTVISSIWQQ</sequence>
<evidence type="ECO:0000313" key="3">
    <source>
        <dbReference type="EMBL" id="CCD17697.1"/>
    </source>
</evidence>
<proteinExistence type="predicted"/>
<reference evidence="3 4" key="2">
    <citation type="journal article" date="2012" name="Proc. Natl. Acad. Sci. U.S.A.">
        <title>Antigenic diversity is generated by distinct evolutionary mechanisms in African trypanosome species.</title>
        <authorList>
            <person name="Jackson A.P."/>
            <person name="Berry A."/>
            <person name="Aslett M."/>
            <person name="Allison H.C."/>
            <person name="Burton P."/>
            <person name="Vavrova-Anderson J."/>
            <person name="Brown R."/>
            <person name="Browne H."/>
            <person name="Corton N."/>
            <person name="Hauser H."/>
            <person name="Gamble J."/>
            <person name="Gilderthorp R."/>
            <person name="Marcello L."/>
            <person name="McQuillan J."/>
            <person name="Otto T.D."/>
            <person name="Quail M.A."/>
            <person name="Sanders M.J."/>
            <person name="van Tonder A."/>
            <person name="Ginger M.L."/>
            <person name="Field M.C."/>
            <person name="Barry J.D."/>
            <person name="Hertz-Fowler C."/>
            <person name="Berriman M."/>
        </authorList>
    </citation>
    <scope>NUCLEOTIDE SEQUENCE [LARGE SCALE GENOMIC DNA]</scope>
    <source>
        <strain evidence="3 4">IL3000</strain>
    </source>
</reference>
<dbReference type="VEuPathDB" id="TriTrypDB:TcIL3000_0_24830"/>
<dbReference type="InterPro" id="IPR027073">
    <property type="entry name" value="5_3_exoribonuclease"/>
</dbReference>
<feature type="region of interest" description="Disordered" evidence="1">
    <location>
        <begin position="116"/>
        <end position="141"/>
    </location>
</feature>
<evidence type="ECO:0000313" key="4">
    <source>
        <dbReference type="Proteomes" id="UP000000702"/>
    </source>
</evidence>
<dbReference type="GO" id="GO:0004534">
    <property type="term" value="F:5'-3' RNA exonuclease activity"/>
    <property type="evidence" value="ECO:0007669"/>
    <property type="project" value="TreeGrafter"/>
</dbReference>
<feature type="domain" description="Xrn1 helical" evidence="2">
    <location>
        <begin position="293"/>
        <end position="386"/>
    </location>
</feature>
<dbReference type="EMBL" id="CAEQ01002806">
    <property type="protein sequence ID" value="CCD17697.1"/>
    <property type="molecule type" value="Genomic_DNA"/>
</dbReference>
<feature type="compositionally biased region" description="Polar residues" evidence="1">
    <location>
        <begin position="116"/>
        <end position="131"/>
    </location>
</feature>
<dbReference type="PANTHER" id="PTHR12341:SF75">
    <property type="entry name" value="EXONUCLEASE XRNA, PUTATIVE-RELATED"/>
    <property type="match status" value="1"/>
</dbReference>